<dbReference type="WBParaSite" id="BTMF_0001013201-mRNA-1">
    <property type="protein sequence ID" value="BTMF_0001013201-mRNA-1"/>
    <property type="gene ID" value="BTMF_0001013201"/>
</dbReference>
<feature type="signal peptide" evidence="2">
    <location>
        <begin position="1"/>
        <end position="22"/>
    </location>
</feature>
<feature type="chain" id="PRO_5043130813" evidence="2">
    <location>
        <begin position="23"/>
        <end position="79"/>
    </location>
</feature>
<gene>
    <name evidence="4" type="ORF">BTMF_LOCUS8183</name>
</gene>
<dbReference type="Proteomes" id="UP000280834">
    <property type="component" value="Unassembled WGS sequence"/>
</dbReference>
<evidence type="ECO:0000256" key="2">
    <source>
        <dbReference type="SAM" id="SignalP"/>
    </source>
</evidence>
<evidence type="ECO:0000313" key="5">
    <source>
        <dbReference type="Proteomes" id="UP000280834"/>
    </source>
</evidence>
<sequence length="79" mass="8843">MIKTICIQQLQLILLFFTEVVPQLSTPQTSKFKCLPNGCCDEHQWCRFWASIGECTANPDWMTGNCQLACNTCNAGIKG</sequence>
<dbReference type="PROSITE" id="PS51670">
    <property type="entry name" value="SHKT"/>
    <property type="match status" value="1"/>
</dbReference>
<evidence type="ECO:0000313" key="6">
    <source>
        <dbReference type="WBParaSite" id="BTMF_0001013201-mRNA-1"/>
    </source>
</evidence>
<dbReference type="AlphaFoldDB" id="A0A0R3QQZ7"/>
<dbReference type="STRING" id="42155.A0A0R3QQZ7"/>
<dbReference type="InterPro" id="IPR003582">
    <property type="entry name" value="ShKT_dom"/>
</dbReference>
<accession>A0A0R3QQZ7</accession>
<organism evidence="6">
    <name type="scientific">Brugia timori</name>
    <dbReference type="NCBI Taxonomy" id="42155"/>
    <lineage>
        <taxon>Eukaryota</taxon>
        <taxon>Metazoa</taxon>
        <taxon>Ecdysozoa</taxon>
        <taxon>Nematoda</taxon>
        <taxon>Chromadorea</taxon>
        <taxon>Rhabditida</taxon>
        <taxon>Spirurina</taxon>
        <taxon>Spiruromorpha</taxon>
        <taxon>Filarioidea</taxon>
        <taxon>Onchocercidae</taxon>
        <taxon>Brugia</taxon>
    </lineage>
</organism>
<comment type="caution">
    <text evidence="1">Lacks conserved residue(s) required for the propagation of feature annotation.</text>
</comment>
<keyword evidence="5" id="KW-1185">Reference proteome</keyword>
<reference evidence="6" key="1">
    <citation type="submission" date="2017-02" db="UniProtKB">
        <authorList>
            <consortium name="WormBaseParasite"/>
        </authorList>
    </citation>
    <scope>IDENTIFICATION</scope>
</reference>
<keyword evidence="2" id="KW-0732">Signal</keyword>
<proteinExistence type="predicted"/>
<feature type="disulfide bond" evidence="1">
    <location>
        <begin position="39"/>
        <end position="73"/>
    </location>
</feature>
<dbReference type="EMBL" id="UZAG01016275">
    <property type="protein sequence ID" value="VDO27198.1"/>
    <property type="molecule type" value="Genomic_DNA"/>
</dbReference>
<evidence type="ECO:0000256" key="1">
    <source>
        <dbReference type="PROSITE-ProRule" id="PRU01005"/>
    </source>
</evidence>
<dbReference type="Pfam" id="PF01549">
    <property type="entry name" value="ShK"/>
    <property type="match status" value="1"/>
</dbReference>
<protein>
    <submittedName>
        <fullName evidence="6">ShKT domain-containing protein</fullName>
    </submittedName>
</protein>
<keyword evidence="1" id="KW-1015">Disulfide bond</keyword>
<name>A0A0R3QQZ7_9BILA</name>
<reference evidence="4 5" key="2">
    <citation type="submission" date="2018-11" db="EMBL/GenBank/DDBJ databases">
        <authorList>
            <consortium name="Pathogen Informatics"/>
        </authorList>
    </citation>
    <scope>NUCLEOTIDE SEQUENCE [LARGE SCALE GENOMIC DNA]</scope>
</reference>
<evidence type="ECO:0000313" key="4">
    <source>
        <dbReference type="EMBL" id="VDO27198.1"/>
    </source>
</evidence>
<evidence type="ECO:0000259" key="3">
    <source>
        <dbReference type="PROSITE" id="PS51670"/>
    </source>
</evidence>
<feature type="domain" description="ShKT" evidence="3">
    <location>
        <begin position="39"/>
        <end position="73"/>
    </location>
</feature>
<dbReference type="SMART" id="SM00254">
    <property type="entry name" value="ShKT"/>
    <property type="match status" value="1"/>
</dbReference>